<evidence type="ECO:0000313" key="1">
    <source>
        <dbReference type="EMBL" id="MPC34517.1"/>
    </source>
</evidence>
<dbReference type="EMBL" id="VSRR010003072">
    <property type="protein sequence ID" value="MPC34517.1"/>
    <property type="molecule type" value="Genomic_DNA"/>
</dbReference>
<comment type="caution">
    <text evidence="1">The sequence shown here is derived from an EMBL/GenBank/DDBJ whole genome shotgun (WGS) entry which is preliminary data.</text>
</comment>
<proteinExistence type="predicted"/>
<protein>
    <submittedName>
        <fullName evidence="1">Uncharacterized protein</fullName>
    </submittedName>
</protein>
<dbReference type="Proteomes" id="UP000324222">
    <property type="component" value="Unassembled WGS sequence"/>
</dbReference>
<dbReference type="AlphaFoldDB" id="A0A5B7EML8"/>
<reference evidence="1 2" key="1">
    <citation type="submission" date="2019-05" db="EMBL/GenBank/DDBJ databases">
        <title>Another draft genome of Portunus trituberculatus and its Hox gene families provides insights of decapod evolution.</title>
        <authorList>
            <person name="Jeong J.-H."/>
            <person name="Song I."/>
            <person name="Kim S."/>
            <person name="Choi T."/>
            <person name="Kim D."/>
            <person name="Ryu S."/>
            <person name="Kim W."/>
        </authorList>
    </citation>
    <scope>NUCLEOTIDE SEQUENCE [LARGE SCALE GENOMIC DNA]</scope>
    <source>
        <tissue evidence="1">Muscle</tissue>
    </source>
</reference>
<name>A0A5B7EML8_PORTR</name>
<organism evidence="1 2">
    <name type="scientific">Portunus trituberculatus</name>
    <name type="common">Swimming crab</name>
    <name type="synonym">Neptunus trituberculatus</name>
    <dbReference type="NCBI Taxonomy" id="210409"/>
    <lineage>
        <taxon>Eukaryota</taxon>
        <taxon>Metazoa</taxon>
        <taxon>Ecdysozoa</taxon>
        <taxon>Arthropoda</taxon>
        <taxon>Crustacea</taxon>
        <taxon>Multicrustacea</taxon>
        <taxon>Malacostraca</taxon>
        <taxon>Eumalacostraca</taxon>
        <taxon>Eucarida</taxon>
        <taxon>Decapoda</taxon>
        <taxon>Pleocyemata</taxon>
        <taxon>Brachyura</taxon>
        <taxon>Eubrachyura</taxon>
        <taxon>Portunoidea</taxon>
        <taxon>Portunidae</taxon>
        <taxon>Portuninae</taxon>
        <taxon>Portunus</taxon>
    </lineage>
</organism>
<accession>A0A5B7EML8</accession>
<sequence length="62" mass="6952">MHEGHGSQRAIQSEACQVTCTPGPWWVSAINRKQVVMLHIAPRTITTMPDTFTNPHTSKHND</sequence>
<keyword evidence="2" id="KW-1185">Reference proteome</keyword>
<gene>
    <name evidence="1" type="ORF">E2C01_027909</name>
</gene>
<evidence type="ECO:0000313" key="2">
    <source>
        <dbReference type="Proteomes" id="UP000324222"/>
    </source>
</evidence>